<dbReference type="PANTHER" id="PTHR47396:SF1">
    <property type="entry name" value="ATP-DEPENDENT HELICASE IRC3-RELATED"/>
    <property type="match status" value="1"/>
</dbReference>
<dbReference type="GO" id="GO:0003677">
    <property type="term" value="F:DNA binding"/>
    <property type="evidence" value="ECO:0007669"/>
    <property type="project" value="InterPro"/>
</dbReference>
<proteinExistence type="predicted"/>
<dbReference type="Pfam" id="PF04851">
    <property type="entry name" value="ResIII"/>
    <property type="match status" value="1"/>
</dbReference>
<dbReference type="GO" id="GO:0016787">
    <property type="term" value="F:hydrolase activity"/>
    <property type="evidence" value="ECO:0007669"/>
    <property type="project" value="InterPro"/>
</dbReference>
<evidence type="ECO:0000313" key="3">
    <source>
        <dbReference type="EMBL" id="HIU30442.1"/>
    </source>
</evidence>
<dbReference type="InterPro" id="IPR014001">
    <property type="entry name" value="Helicase_ATP-bd"/>
</dbReference>
<keyword evidence="3" id="KW-0067">ATP-binding</keyword>
<dbReference type="CDD" id="cd18785">
    <property type="entry name" value="SF2_C"/>
    <property type="match status" value="1"/>
</dbReference>
<keyword evidence="1" id="KW-0812">Transmembrane</keyword>
<dbReference type="GO" id="GO:0005524">
    <property type="term" value="F:ATP binding"/>
    <property type="evidence" value="ECO:0007669"/>
    <property type="project" value="InterPro"/>
</dbReference>
<dbReference type="PROSITE" id="PS51192">
    <property type="entry name" value="HELICASE_ATP_BIND_1"/>
    <property type="match status" value="1"/>
</dbReference>
<protein>
    <submittedName>
        <fullName evidence="3">DEAD/DEAH box helicase family protein</fullName>
    </submittedName>
</protein>
<comment type="caution">
    <text evidence="3">The sequence shown here is derived from an EMBL/GenBank/DDBJ whole genome shotgun (WGS) entry which is preliminary data.</text>
</comment>
<dbReference type="AlphaFoldDB" id="A0A9D1LBL7"/>
<keyword evidence="3" id="KW-0347">Helicase</keyword>
<dbReference type="GO" id="GO:0004386">
    <property type="term" value="F:helicase activity"/>
    <property type="evidence" value="ECO:0007669"/>
    <property type="project" value="UniProtKB-KW"/>
</dbReference>
<evidence type="ECO:0000256" key="1">
    <source>
        <dbReference type="SAM" id="Phobius"/>
    </source>
</evidence>
<dbReference type="SMART" id="SM00487">
    <property type="entry name" value="DEXDc"/>
    <property type="match status" value="1"/>
</dbReference>
<dbReference type="InterPro" id="IPR006935">
    <property type="entry name" value="Helicase/UvrB_N"/>
</dbReference>
<feature type="transmembrane region" description="Helical" evidence="1">
    <location>
        <begin position="692"/>
        <end position="710"/>
    </location>
</feature>
<reference evidence="3" key="2">
    <citation type="journal article" date="2021" name="PeerJ">
        <title>Extensive microbial diversity within the chicken gut microbiome revealed by metagenomics and culture.</title>
        <authorList>
            <person name="Gilroy R."/>
            <person name="Ravi A."/>
            <person name="Getino M."/>
            <person name="Pursley I."/>
            <person name="Horton D.L."/>
            <person name="Alikhan N.F."/>
            <person name="Baker D."/>
            <person name="Gharbi K."/>
            <person name="Hall N."/>
            <person name="Watson M."/>
            <person name="Adriaenssens E.M."/>
            <person name="Foster-Nyarko E."/>
            <person name="Jarju S."/>
            <person name="Secka A."/>
            <person name="Antonio M."/>
            <person name="Oren A."/>
            <person name="Chaudhuri R.R."/>
            <person name="La Ragione R."/>
            <person name="Hildebrand F."/>
            <person name="Pallen M.J."/>
        </authorList>
    </citation>
    <scope>NUCLEOTIDE SEQUENCE</scope>
    <source>
        <strain evidence="3">CHK195-4489</strain>
    </source>
</reference>
<evidence type="ECO:0000259" key="2">
    <source>
        <dbReference type="PROSITE" id="PS51192"/>
    </source>
</evidence>
<feature type="transmembrane region" description="Helical" evidence="1">
    <location>
        <begin position="666"/>
        <end position="686"/>
    </location>
</feature>
<keyword evidence="1" id="KW-0472">Membrane</keyword>
<keyword evidence="3" id="KW-0547">Nucleotide-binding</keyword>
<keyword evidence="1" id="KW-1133">Transmembrane helix</keyword>
<dbReference type="PANTHER" id="PTHR47396">
    <property type="entry name" value="TYPE I RESTRICTION ENZYME ECOKI R PROTEIN"/>
    <property type="match status" value="1"/>
</dbReference>
<sequence>MTGFEKIQFRGSFRDYQRRVLENADQYLKDGKINIVAAPGSGKTVLGLELIRRLGSPCIILSPTTAIRQQWGERFKDLFLENKDDFDALFSSDLHNVKLLNSVTYQALYTAMEKVSSDGDDDADCSDIEIFKIMKAFGIKTVCLDEAHHLKNEWQKALEKFISALDKDVKIVSLTATPPYDSERAEWSRYMNICGEIDEEIFVPELVGQNTLCPHQDYIYFSYPTEAETASFREYKERAAAAVEELGKLELFDNISQVLNAEKDYEKLFSSVKQYVALATLLHYYGFEINKKLIRELTTKRSLPLFQMQYAETAIQFLLDGDMITEAQKSEIIGVLKKYLVYEKRKVTLDLNEKLKRALISSVGKLDSIKRIAKSEIDAMGNRLRMLILTDYIKKENLAKVATAENFNSVNVVSIFETLRRENQEAKIGVLSGTLVILPKSVDLSNISHKKEDIPNTDYHTVTFSGPIHRSVTYVGKLFEAGKIQILVGTKSLLGEGWDSPCINSLILASFVGSFVLSNQMRGRAIRIDKNDPEKSANIWHLVTVEPAYLFKDKALERISEYIKQDHQELVSYDYEILKRRFDSFMGPNYTTGVIESGIERITTIKPPYDKAGIEKINAEMLALSMQRGDVKSKWRGEVADGSFAVGVETEVPNEKKVPAFTFMNFALNVILIATQISLLRLLTSLLALNNIPMTVGTLVIMLVLSAFLYKGVKKMVLHSNPANSISTLGAAVYKTLCECKLISPSAKVETTAHRQLHFVALHLRNASIHDQNIFNTAMTEMLTPIENPRYILIAKKSLGRYNYALSFACPSIIGKKKEYAAVLAQKLKNTTGNFEPVYTHREDGRRLILKCRKRSYITFNEESMKRKYKVSHWN</sequence>
<dbReference type="SUPFAM" id="SSF52540">
    <property type="entry name" value="P-loop containing nucleoside triphosphate hydrolases"/>
    <property type="match status" value="2"/>
</dbReference>
<feature type="domain" description="Helicase ATP-binding" evidence="2">
    <location>
        <begin position="24"/>
        <end position="196"/>
    </location>
</feature>
<dbReference type="EMBL" id="DVMM01000203">
    <property type="protein sequence ID" value="HIU30442.1"/>
    <property type="molecule type" value="Genomic_DNA"/>
</dbReference>
<accession>A0A9D1LBL7</accession>
<dbReference type="Proteomes" id="UP000824089">
    <property type="component" value="Unassembled WGS sequence"/>
</dbReference>
<organism evidence="3 4">
    <name type="scientific">Candidatus Egerieisoma faecipullorum</name>
    <dbReference type="NCBI Taxonomy" id="2840963"/>
    <lineage>
        <taxon>Bacteria</taxon>
        <taxon>Bacillati</taxon>
        <taxon>Bacillota</taxon>
        <taxon>Clostridia</taxon>
        <taxon>Eubacteriales</taxon>
        <taxon>Clostridiaceae</taxon>
        <taxon>Clostridiaceae incertae sedis</taxon>
        <taxon>Candidatus Egerieisoma</taxon>
    </lineage>
</organism>
<dbReference type="GO" id="GO:0005829">
    <property type="term" value="C:cytosol"/>
    <property type="evidence" value="ECO:0007669"/>
    <property type="project" value="TreeGrafter"/>
</dbReference>
<dbReference type="InterPro" id="IPR050742">
    <property type="entry name" value="Helicase_Restrict-Modif_Enz"/>
</dbReference>
<keyword evidence="3" id="KW-0378">Hydrolase</keyword>
<reference evidence="3" key="1">
    <citation type="submission" date="2020-10" db="EMBL/GenBank/DDBJ databases">
        <authorList>
            <person name="Gilroy R."/>
        </authorList>
    </citation>
    <scope>NUCLEOTIDE SEQUENCE</scope>
    <source>
        <strain evidence="3">CHK195-4489</strain>
    </source>
</reference>
<evidence type="ECO:0000313" key="4">
    <source>
        <dbReference type="Proteomes" id="UP000824089"/>
    </source>
</evidence>
<gene>
    <name evidence="3" type="ORF">IAD50_09140</name>
</gene>
<dbReference type="InterPro" id="IPR027417">
    <property type="entry name" value="P-loop_NTPase"/>
</dbReference>
<name>A0A9D1LBL7_9CLOT</name>
<dbReference type="Gene3D" id="3.40.50.300">
    <property type="entry name" value="P-loop containing nucleotide triphosphate hydrolases"/>
    <property type="match status" value="2"/>
</dbReference>